<comment type="cofactor">
    <cofactor evidence="1">
        <name>[4Fe-4S] cluster</name>
        <dbReference type="ChEBI" id="CHEBI:49883"/>
    </cofactor>
</comment>
<dbReference type="Gene3D" id="3.20.20.70">
    <property type="entry name" value="Aldolase class I"/>
    <property type="match status" value="1"/>
</dbReference>
<evidence type="ECO:0000256" key="2">
    <source>
        <dbReference type="ARBA" id="ARBA00005046"/>
    </source>
</evidence>
<dbReference type="CDD" id="cd21117">
    <property type="entry name" value="Twitch_MoaA"/>
    <property type="match status" value="1"/>
</dbReference>
<keyword evidence="9" id="KW-0342">GTP-binding</keyword>
<comment type="pathway">
    <text evidence="2">Cofactor biosynthesis; molybdopterin biosynthesis.</text>
</comment>
<dbReference type="GO" id="GO:0005525">
    <property type="term" value="F:GTP binding"/>
    <property type="evidence" value="ECO:0007669"/>
    <property type="project" value="UniProtKB-KW"/>
</dbReference>
<proteinExistence type="predicted"/>
<dbReference type="GO" id="GO:0051539">
    <property type="term" value="F:4 iron, 4 sulfur cluster binding"/>
    <property type="evidence" value="ECO:0007669"/>
    <property type="project" value="UniProtKB-KW"/>
</dbReference>
<evidence type="ECO:0000313" key="12">
    <source>
        <dbReference type="EMBL" id="KAA0186023.1"/>
    </source>
</evidence>
<keyword evidence="4" id="KW-0949">S-adenosyl-L-methionine</keyword>
<dbReference type="EMBL" id="LUCM01010019">
    <property type="protein sequence ID" value="KAA0186023.1"/>
    <property type="molecule type" value="Genomic_DNA"/>
</dbReference>
<dbReference type="GO" id="GO:0061798">
    <property type="term" value="F:GTP 3',8'-cyclase activity"/>
    <property type="evidence" value="ECO:0007669"/>
    <property type="project" value="TreeGrafter"/>
</dbReference>
<dbReference type="SFLD" id="SFLDG01067">
    <property type="entry name" value="SPASM/twitch_domain_containing"/>
    <property type="match status" value="1"/>
</dbReference>
<evidence type="ECO:0000256" key="4">
    <source>
        <dbReference type="ARBA" id="ARBA00022691"/>
    </source>
</evidence>
<dbReference type="InterPro" id="IPR010505">
    <property type="entry name" value="MoaA_twitch"/>
</dbReference>
<dbReference type="OrthoDB" id="429626at2759"/>
<evidence type="ECO:0000256" key="8">
    <source>
        <dbReference type="ARBA" id="ARBA00023014"/>
    </source>
</evidence>
<dbReference type="InterPro" id="IPR013785">
    <property type="entry name" value="Aldolase_TIM"/>
</dbReference>
<accession>A0A8E0RM65</accession>
<dbReference type="AlphaFoldDB" id="A0A8E0RM65"/>
<dbReference type="CDD" id="cd01335">
    <property type="entry name" value="Radical_SAM"/>
    <property type="match status" value="1"/>
</dbReference>
<dbReference type="InterPro" id="IPR007197">
    <property type="entry name" value="rSAM"/>
</dbReference>
<gene>
    <name evidence="12" type="ORF">FBUS_05613</name>
</gene>
<name>A0A8E0RM65_9TREM</name>
<evidence type="ECO:0000256" key="10">
    <source>
        <dbReference type="ARBA" id="ARBA00023150"/>
    </source>
</evidence>
<evidence type="ECO:0000256" key="3">
    <source>
        <dbReference type="ARBA" id="ARBA00022485"/>
    </source>
</evidence>
<dbReference type="GO" id="GO:0061799">
    <property type="term" value="F:cyclic pyranopterin monophosphate synthase activity"/>
    <property type="evidence" value="ECO:0007669"/>
    <property type="project" value="TreeGrafter"/>
</dbReference>
<evidence type="ECO:0000256" key="9">
    <source>
        <dbReference type="ARBA" id="ARBA00023134"/>
    </source>
</evidence>
<keyword evidence="10" id="KW-0501">Molybdenum cofactor biosynthesis</keyword>
<dbReference type="InterPro" id="IPR000385">
    <property type="entry name" value="MoaA_NifB_PqqE_Fe-S-bd_CS"/>
</dbReference>
<dbReference type="SFLD" id="SFLDS00029">
    <property type="entry name" value="Radical_SAM"/>
    <property type="match status" value="1"/>
</dbReference>
<dbReference type="Pfam" id="PF06463">
    <property type="entry name" value="Mob_synth_C"/>
    <property type="match status" value="1"/>
</dbReference>
<evidence type="ECO:0000313" key="13">
    <source>
        <dbReference type="Proteomes" id="UP000728185"/>
    </source>
</evidence>
<dbReference type="SFLD" id="SFLDG01386">
    <property type="entry name" value="main_SPASM_domain-containing"/>
    <property type="match status" value="1"/>
</dbReference>
<evidence type="ECO:0000259" key="11">
    <source>
        <dbReference type="PROSITE" id="PS51918"/>
    </source>
</evidence>
<dbReference type="PROSITE" id="PS01305">
    <property type="entry name" value="MOAA_NIFB_PQQE"/>
    <property type="match status" value="1"/>
</dbReference>
<sequence>MIFRHLSRLIPVKRKGSFNLLVRNSRHHRFPLLTDRFGRVHNYLRISLTEKCNLNCAYCTPVSECSSLIKKTVTTWTLEDLKVLAAYFVLRGIKKIRLTGGEPLLRRDLPDIIASLNQLRSINGPDSLHCISMTTNGVTFTRRAAQLRSVGLDSVNISLDSLRRDRVRRLTGFDVLKPAVSAIYAALEYDYKPVKPIEVRFIEYMPFSGNRWDKDKLFPSVEILKVIREQYAELEHVPTSADSTAKLYRVPGWVGKIGLITSMTDNFCSSCTRLRLTADGHLKACLHDYAEVDLYSTIHKLPDRGVQSDALLRWMSSGDNRPSAEIIQLIDRLDELVNKALLQKKREHAGEISVL</sequence>
<dbReference type="Proteomes" id="UP000728185">
    <property type="component" value="Unassembled WGS sequence"/>
</dbReference>
<dbReference type="Pfam" id="PF04055">
    <property type="entry name" value="Radical_SAM"/>
    <property type="match status" value="1"/>
</dbReference>
<dbReference type="GO" id="GO:0006777">
    <property type="term" value="P:Mo-molybdopterin cofactor biosynthetic process"/>
    <property type="evidence" value="ECO:0007669"/>
    <property type="project" value="UniProtKB-KW"/>
</dbReference>
<dbReference type="PROSITE" id="PS51918">
    <property type="entry name" value="RADICAL_SAM"/>
    <property type="match status" value="1"/>
</dbReference>
<dbReference type="SUPFAM" id="SSF102114">
    <property type="entry name" value="Radical SAM enzymes"/>
    <property type="match status" value="1"/>
</dbReference>
<keyword evidence="5" id="KW-0479">Metal-binding</keyword>
<dbReference type="PANTHER" id="PTHR22960">
    <property type="entry name" value="MOLYBDOPTERIN COFACTOR SYNTHESIS PROTEIN A"/>
    <property type="match status" value="1"/>
</dbReference>
<dbReference type="InterPro" id="IPR050105">
    <property type="entry name" value="MoCo_biosynth_MoaA/MoaC"/>
</dbReference>
<evidence type="ECO:0000256" key="6">
    <source>
        <dbReference type="ARBA" id="ARBA00022741"/>
    </source>
</evidence>
<keyword evidence="13" id="KW-1185">Reference proteome</keyword>
<dbReference type="PANTHER" id="PTHR22960:SF0">
    <property type="entry name" value="MOLYBDENUM COFACTOR BIOSYNTHESIS PROTEIN 1"/>
    <property type="match status" value="1"/>
</dbReference>
<comment type="caution">
    <text evidence="12">The sequence shown here is derived from an EMBL/GenBank/DDBJ whole genome shotgun (WGS) entry which is preliminary data.</text>
</comment>
<keyword evidence="6" id="KW-0547">Nucleotide-binding</keyword>
<reference evidence="12" key="1">
    <citation type="submission" date="2019-05" db="EMBL/GenBank/DDBJ databases">
        <title>Annotation for the trematode Fasciolopsis buski.</title>
        <authorList>
            <person name="Choi Y.-J."/>
        </authorList>
    </citation>
    <scope>NUCLEOTIDE SEQUENCE</scope>
    <source>
        <strain evidence="12">HT</strain>
        <tissue evidence="12">Whole worm</tissue>
    </source>
</reference>
<evidence type="ECO:0000256" key="7">
    <source>
        <dbReference type="ARBA" id="ARBA00023004"/>
    </source>
</evidence>
<organism evidence="12 13">
    <name type="scientific">Fasciolopsis buskii</name>
    <dbReference type="NCBI Taxonomy" id="27845"/>
    <lineage>
        <taxon>Eukaryota</taxon>
        <taxon>Metazoa</taxon>
        <taxon>Spiralia</taxon>
        <taxon>Lophotrochozoa</taxon>
        <taxon>Platyhelminthes</taxon>
        <taxon>Trematoda</taxon>
        <taxon>Digenea</taxon>
        <taxon>Plagiorchiida</taxon>
        <taxon>Echinostomata</taxon>
        <taxon>Echinostomatoidea</taxon>
        <taxon>Fasciolidae</taxon>
        <taxon>Fasciolopsis</taxon>
    </lineage>
</organism>
<protein>
    <submittedName>
        <fullName evidence="12">Putative molybdopterin cofactor synthesis protein A</fullName>
    </submittedName>
</protein>
<evidence type="ECO:0000256" key="5">
    <source>
        <dbReference type="ARBA" id="ARBA00022723"/>
    </source>
</evidence>
<dbReference type="InterPro" id="IPR058240">
    <property type="entry name" value="rSAM_sf"/>
</dbReference>
<keyword evidence="7" id="KW-0408">Iron</keyword>
<evidence type="ECO:0000256" key="1">
    <source>
        <dbReference type="ARBA" id="ARBA00001966"/>
    </source>
</evidence>
<feature type="domain" description="Radical SAM core" evidence="11">
    <location>
        <begin position="36"/>
        <end position="242"/>
    </location>
</feature>
<keyword evidence="3" id="KW-0004">4Fe-4S</keyword>
<dbReference type="GO" id="GO:0046872">
    <property type="term" value="F:metal ion binding"/>
    <property type="evidence" value="ECO:0007669"/>
    <property type="project" value="UniProtKB-KW"/>
</dbReference>
<keyword evidence="8" id="KW-0411">Iron-sulfur</keyword>